<evidence type="ECO:0000313" key="2">
    <source>
        <dbReference type="EMBL" id="MED6166943.1"/>
    </source>
</evidence>
<feature type="compositionally biased region" description="Acidic residues" evidence="1">
    <location>
        <begin position="46"/>
        <end position="57"/>
    </location>
</feature>
<feature type="non-terminal residue" evidence="2">
    <location>
        <position position="101"/>
    </location>
</feature>
<organism evidence="2 3">
    <name type="scientific">Stylosanthes scabra</name>
    <dbReference type="NCBI Taxonomy" id="79078"/>
    <lineage>
        <taxon>Eukaryota</taxon>
        <taxon>Viridiplantae</taxon>
        <taxon>Streptophyta</taxon>
        <taxon>Embryophyta</taxon>
        <taxon>Tracheophyta</taxon>
        <taxon>Spermatophyta</taxon>
        <taxon>Magnoliopsida</taxon>
        <taxon>eudicotyledons</taxon>
        <taxon>Gunneridae</taxon>
        <taxon>Pentapetalae</taxon>
        <taxon>rosids</taxon>
        <taxon>fabids</taxon>
        <taxon>Fabales</taxon>
        <taxon>Fabaceae</taxon>
        <taxon>Papilionoideae</taxon>
        <taxon>50 kb inversion clade</taxon>
        <taxon>dalbergioids sensu lato</taxon>
        <taxon>Dalbergieae</taxon>
        <taxon>Pterocarpus clade</taxon>
        <taxon>Stylosanthes</taxon>
    </lineage>
</organism>
<protein>
    <submittedName>
        <fullName evidence="2">Uncharacterized protein</fullName>
    </submittedName>
</protein>
<gene>
    <name evidence="2" type="ORF">PIB30_114335</name>
</gene>
<name>A0ABU6V3V9_9FABA</name>
<sequence>MSGNGNPPTIQELFNLLNEIQADNRNIKEELQQLQNRPKDTNLNGDDPEQKDDDNVNNDEQVKGKKRNNPLSDEEIMTFQMPVNFTLPTTLKAYNGIRDPN</sequence>
<evidence type="ECO:0000256" key="1">
    <source>
        <dbReference type="SAM" id="MobiDB-lite"/>
    </source>
</evidence>
<proteinExistence type="predicted"/>
<keyword evidence="3" id="KW-1185">Reference proteome</keyword>
<accession>A0ABU6V3V9</accession>
<dbReference type="EMBL" id="JASCZI010131167">
    <property type="protein sequence ID" value="MED6166943.1"/>
    <property type="molecule type" value="Genomic_DNA"/>
</dbReference>
<feature type="compositionally biased region" description="Polar residues" evidence="1">
    <location>
        <begin position="32"/>
        <end position="44"/>
    </location>
</feature>
<comment type="caution">
    <text evidence="2">The sequence shown here is derived from an EMBL/GenBank/DDBJ whole genome shotgun (WGS) entry which is preliminary data.</text>
</comment>
<dbReference type="Proteomes" id="UP001341840">
    <property type="component" value="Unassembled WGS sequence"/>
</dbReference>
<reference evidence="2 3" key="1">
    <citation type="journal article" date="2023" name="Plants (Basel)">
        <title>Bridging the Gap: Combining Genomics and Transcriptomics Approaches to Understand Stylosanthes scabra, an Orphan Legume from the Brazilian Caatinga.</title>
        <authorList>
            <person name="Ferreira-Neto J.R.C."/>
            <person name="da Silva M.D."/>
            <person name="Binneck E."/>
            <person name="de Melo N.F."/>
            <person name="da Silva R.H."/>
            <person name="de Melo A.L.T.M."/>
            <person name="Pandolfi V."/>
            <person name="Bustamante F.O."/>
            <person name="Brasileiro-Vidal A.C."/>
            <person name="Benko-Iseppon A.M."/>
        </authorList>
    </citation>
    <scope>NUCLEOTIDE SEQUENCE [LARGE SCALE GENOMIC DNA]</scope>
    <source>
        <tissue evidence="2">Leaves</tissue>
    </source>
</reference>
<feature type="region of interest" description="Disordered" evidence="1">
    <location>
        <begin position="32"/>
        <end position="75"/>
    </location>
</feature>
<evidence type="ECO:0000313" key="3">
    <source>
        <dbReference type="Proteomes" id="UP001341840"/>
    </source>
</evidence>